<dbReference type="Pfam" id="PF07081">
    <property type="entry name" value="DUF1349"/>
    <property type="match status" value="1"/>
</dbReference>
<reference evidence="1" key="1">
    <citation type="submission" date="2021-05" db="EMBL/GenBank/DDBJ databases">
        <authorList>
            <person name="Pietrasiak N."/>
            <person name="Ward R."/>
            <person name="Stajich J.E."/>
            <person name="Kurbessoian T."/>
        </authorList>
    </citation>
    <scope>NUCLEOTIDE SEQUENCE</scope>
    <source>
        <strain evidence="1">CPER-KK1</strain>
    </source>
</reference>
<reference evidence="1" key="2">
    <citation type="journal article" date="2022" name="Microbiol. Resour. Announc.">
        <title>Metagenome Sequencing to Explore Phylogenomics of Terrestrial Cyanobacteria.</title>
        <authorList>
            <person name="Ward R.D."/>
            <person name="Stajich J.E."/>
            <person name="Johansen J.R."/>
            <person name="Huntemann M."/>
            <person name="Clum A."/>
            <person name="Foster B."/>
            <person name="Foster B."/>
            <person name="Roux S."/>
            <person name="Palaniappan K."/>
            <person name="Varghese N."/>
            <person name="Mukherjee S."/>
            <person name="Reddy T.B.K."/>
            <person name="Daum C."/>
            <person name="Copeland A."/>
            <person name="Chen I.A."/>
            <person name="Ivanova N.N."/>
            <person name="Kyrpides N.C."/>
            <person name="Shapiro N."/>
            <person name="Eloe-Fadrosh E.A."/>
            <person name="Pietrasiak N."/>
        </authorList>
    </citation>
    <scope>NUCLEOTIDE SEQUENCE</scope>
    <source>
        <strain evidence="1">CPER-KK1</strain>
    </source>
</reference>
<protein>
    <submittedName>
        <fullName evidence="1">DUF1349 domain-containing protein</fullName>
    </submittedName>
</protein>
<proteinExistence type="predicted"/>
<organism evidence="1 2">
    <name type="scientific">Symplocastrum torsivum CPER-KK1</name>
    <dbReference type="NCBI Taxonomy" id="450513"/>
    <lineage>
        <taxon>Bacteria</taxon>
        <taxon>Bacillati</taxon>
        <taxon>Cyanobacteriota</taxon>
        <taxon>Cyanophyceae</taxon>
        <taxon>Oscillatoriophycideae</taxon>
        <taxon>Oscillatoriales</taxon>
        <taxon>Microcoleaceae</taxon>
        <taxon>Symplocastrum</taxon>
    </lineage>
</organism>
<dbReference type="InterPro" id="IPR013320">
    <property type="entry name" value="ConA-like_dom_sf"/>
</dbReference>
<accession>A0A951UA35</accession>
<name>A0A951UA35_9CYAN</name>
<evidence type="ECO:0000313" key="2">
    <source>
        <dbReference type="Proteomes" id="UP000753908"/>
    </source>
</evidence>
<dbReference type="AlphaFoldDB" id="A0A951UA35"/>
<dbReference type="EMBL" id="JAHHIF010000016">
    <property type="protein sequence ID" value="MBW4545519.1"/>
    <property type="molecule type" value="Genomic_DNA"/>
</dbReference>
<dbReference type="Gene3D" id="2.60.120.200">
    <property type="match status" value="1"/>
</dbReference>
<comment type="caution">
    <text evidence="1">The sequence shown here is derived from an EMBL/GenBank/DDBJ whole genome shotgun (WGS) entry which is preliminary data.</text>
</comment>
<dbReference type="Proteomes" id="UP000753908">
    <property type="component" value="Unassembled WGS sequence"/>
</dbReference>
<evidence type="ECO:0000313" key="1">
    <source>
        <dbReference type="EMBL" id="MBW4545519.1"/>
    </source>
</evidence>
<dbReference type="SUPFAM" id="SSF49899">
    <property type="entry name" value="Concanavalin A-like lectins/glucanases"/>
    <property type="match status" value="1"/>
</dbReference>
<sequence>EAVMARLVSTLDRLSCWSTALLRVVHFSVILACPQRSQMGSIEVQYSFDGEQYTMLRLGYLTPVETVSVGVMCACPEGNGFPMTFEGFKIRSL</sequence>
<dbReference type="InterPro" id="IPR009784">
    <property type="entry name" value="DUF1349"/>
</dbReference>
<gene>
    <name evidence="1" type="ORF">KME25_13885</name>
</gene>
<feature type="non-terminal residue" evidence="1">
    <location>
        <position position="1"/>
    </location>
</feature>